<feature type="region of interest" description="Disordered" evidence="6">
    <location>
        <begin position="479"/>
        <end position="521"/>
    </location>
</feature>
<evidence type="ECO:0000256" key="4">
    <source>
        <dbReference type="ARBA" id="ARBA00024428"/>
    </source>
</evidence>
<dbReference type="PANTHER" id="PTHR35977">
    <property type="entry name" value="CHROMOSOME 16 OPEN READING FRAME 71"/>
    <property type="match status" value="1"/>
</dbReference>
<evidence type="ECO:0000256" key="1">
    <source>
        <dbReference type="ARBA" id="ARBA00022490"/>
    </source>
</evidence>
<feature type="compositionally biased region" description="Basic and acidic residues" evidence="6">
    <location>
        <begin position="169"/>
        <end position="181"/>
    </location>
</feature>
<dbReference type="RefSeq" id="XP_053749984.1">
    <property type="nucleotide sequence ID" value="XM_053894009.1"/>
</dbReference>
<dbReference type="InterPro" id="IPR031531">
    <property type="entry name" value="DNAAF8"/>
</dbReference>
<evidence type="ECO:0000256" key="6">
    <source>
        <dbReference type="SAM" id="MobiDB-lite"/>
    </source>
</evidence>
<name>A0A9W2UUI0_PANPR</name>
<dbReference type="GO" id="GO:0120293">
    <property type="term" value="C:dynein axonemal particle"/>
    <property type="evidence" value="ECO:0007669"/>
    <property type="project" value="UniProtKB-SubCell"/>
</dbReference>
<dbReference type="Proteomes" id="UP001165780">
    <property type="component" value="Unplaced"/>
</dbReference>
<evidence type="ECO:0000313" key="9">
    <source>
        <dbReference type="RefSeq" id="XP_053749985.1"/>
    </source>
</evidence>
<feature type="region of interest" description="Disordered" evidence="6">
    <location>
        <begin position="354"/>
        <end position="384"/>
    </location>
</feature>
<dbReference type="PANTHER" id="PTHR35977:SF1">
    <property type="entry name" value="DYNEIN AXONEMAL ASSEMBLY FACTOR 8"/>
    <property type="match status" value="1"/>
</dbReference>
<evidence type="ECO:0000256" key="3">
    <source>
        <dbReference type="ARBA" id="ARBA00024190"/>
    </source>
</evidence>
<dbReference type="GeneID" id="109278272"/>
<dbReference type="GO" id="GO:0070840">
    <property type="term" value="F:dynein complex binding"/>
    <property type="evidence" value="ECO:0007669"/>
    <property type="project" value="InterPro"/>
</dbReference>
<dbReference type="RefSeq" id="XP_053749985.1">
    <property type="nucleotide sequence ID" value="XM_053894010.1"/>
</dbReference>
<dbReference type="CTD" id="146562"/>
<protein>
    <recommendedName>
        <fullName evidence="4">Dynein axonemal assembly factor 8</fullName>
    </recommendedName>
    <alternativeName>
        <fullName evidence="5">Dynein axonemal-associated protein 1</fullName>
    </alternativeName>
</protein>
<reference evidence="8 9" key="1">
    <citation type="submission" date="2025-04" db="UniProtKB">
        <authorList>
            <consortium name="RefSeq"/>
        </authorList>
    </citation>
    <scope>IDENTIFICATION</scope>
    <source>
        <tissue evidence="8 9">Whole blood</tissue>
    </source>
</reference>
<accession>A0A9W2UUI0</accession>
<keyword evidence="1" id="KW-0963">Cytoplasm</keyword>
<feature type="compositionally biased region" description="Low complexity" evidence="6">
    <location>
        <begin position="419"/>
        <end position="430"/>
    </location>
</feature>
<dbReference type="Pfam" id="PF15773">
    <property type="entry name" value="DAAP1"/>
    <property type="match status" value="1"/>
</dbReference>
<comment type="subcellular location">
    <subcellularLocation>
        <location evidence="3">Dynein axonemal particle</location>
    </subcellularLocation>
</comment>
<comment type="function">
    <text evidence="2">In cyliated cells, dynein axonemal particle-specific protein required for deployment of ODA to the axoneme. Interacts with outer dynein arm (ODA) subunits.</text>
</comment>
<evidence type="ECO:0000256" key="5">
    <source>
        <dbReference type="ARBA" id="ARBA00030565"/>
    </source>
</evidence>
<organism evidence="7 8">
    <name type="scientific">Panthera pardus</name>
    <name type="common">Leopard</name>
    <name type="synonym">Felis pardus</name>
    <dbReference type="NCBI Taxonomy" id="9691"/>
    <lineage>
        <taxon>Eukaryota</taxon>
        <taxon>Metazoa</taxon>
        <taxon>Chordata</taxon>
        <taxon>Craniata</taxon>
        <taxon>Vertebrata</taxon>
        <taxon>Euteleostomi</taxon>
        <taxon>Mammalia</taxon>
        <taxon>Eutheria</taxon>
        <taxon>Laurasiatheria</taxon>
        <taxon>Carnivora</taxon>
        <taxon>Feliformia</taxon>
        <taxon>Felidae</taxon>
        <taxon>Pantherinae</taxon>
        <taxon>Panthera</taxon>
    </lineage>
</organism>
<feature type="region of interest" description="Disordered" evidence="6">
    <location>
        <begin position="118"/>
        <end position="199"/>
    </location>
</feature>
<evidence type="ECO:0000313" key="8">
    <source>
        <dbReference type="RefSeq" id="XP_053749984.1"/>
    </source>
</evidence>
<proteinExistence type="predicted"/>
<evidence type="ECO:0000313" key="7">
    <source>
        <dbReference type="Proteomes" id="UP001165780"/>
    </source>
</evidence>
<gene>
    <name evidence="8 9" type="primary">DNAAF8</name>
</gene>
<keyword evidence="7" id="KW-1185">Reference proteome</keyword>
<evidence type="ECO:0000256" key="2">
    <source>
        <dbReference type="ARBA" id="ARBA00024177"/>
    </source>
</evidence>
<feature type="region of interest" description="Disordered" evidence="6">
    <location>
        <begin position="400"/>
        <end position="460"/>
    </location>
</feature>
<sequence length="581" mass="63036">MCYELRPHPAVHSSGCTKLLLQGCLDDGTLSSIPGAWVLMASQDKDEESPPPWASQTGPWDAILEAVREQLPSLDSDSSLSDFEAEELFIFQRDHTALIPDLSEELAEDAAGAWLATVDGSSEPGALPVEPSTEPWREGPRTEASASLQGGDPGGPIDSCGETSSLLRVPKDTPKWQEDNHGAVSLSTQGPHQGLQGEATLSPWEGDLKAEPLSAASQTGWAADYADRRALRKERRKMIEKDILHKVTWDAQDPACSDQSQVEEAPCAAAVAVPRPETPPEGPREGRLVLSLKQLEEWDLDHILQSLAGREDDRGDRAPGATWWAADRLGRDHTLLNTQDRLMERLALLGATQSRASSAWKAPADTPQDTKQRETSSRTAPMEPGFQAELGLRLASGLQLRGPAEPPTVFIDLRPTEPSDLGSSESSSSSDSEEEEEAAALGDQQGPAEQERHSSQGLRDCTGKSQLLQQLRAFRKGTAQPNLPATEGPGGQKAQVLEDTASSRTGRKQHVTHRAEKQSTQTRAKMLNLHTERDDNSFEKRLEGDSAHSSLCGRGAVQPVHCSCSLLFKVHLLFSIIRGLF</sequence>
<dbReference type="AlphaFoldDB" id="A0A9W2UUI0"/>